<feature type="domain" description="KHDC4/BBP-like KH-domain type I" evidence="2">
    <location>
        <begin position="321"/>
        <end position="394"/>
    </location>
</feature>
<gene>
    <name evidence="3" type="ORF">Vbra_21515</name>
</gene>
<dbReference type="OrthoDB" id="5989967at2759"/>
<dbReference type="GO" id="GO:0005634">
    <property type="term" value="C:nucleus"/>
    <property type="evidence" value="ECO:0007669"/>
    <property type="project" value="InterPro"/>
</dbReference>
<feature type="compositionally biased region" description="Basic and acidic residues" evidence="1">
    <location>
        <begin position="435"/>
        <end position="445"/>
    </location>
</feature>
<feature type="compositionally biased region" description="Low complexity" evidence="1">
    <location>
        <begin position="449"/>
        <end position="463"/>
    </location>
</feature>
<dbReference type="InterPro" id="IPR055256">
    <property type="entry name" value="KH_1_KHDC4/BBP-like"/>
</dbReference>
<evidence type="ECO:0000313" key="3">
    <source>
        <dbReference type="EMBL" id="CEM15702.1"/>
    </source>
</evidence>
<dbReference type="PANTHER" id="PTHR15744">
    <property type="entry name" value="BLOM7"/>
    <property type="match status" value="1"/>
</dbReference>
<evidence type="ECO:0000313" key="4">
    <source>
        <dbReference type="Proteomes" id="UP000041254"/>
    </source>
</evidence>
<feature type="region of interest" description="Disordered" evidence="1">
    <location>
        <begin position="1"/>
        <end position="55"/>
    </location>
</feature>
<dbReference type="VEuPathDB" id="CryptoDB:Vbra_21515"/>
<dbReference type="AlphaFoldDB" id="A0A0G4FNQ2"/>
<dbReference type="SUPFAM" id="SSF54791">
    <property type="entry name" value="Eukaryotic type KH-domain (KH-domain type I)"/>
    <property type="match status" value="1"/>
</dbReference>
<dbReference type="CDD" id="cd22386">
    <property type="entry name" value="KH-I_KHDC4_rpt2"/>
    <property type="match status" value="1"/>
</dbReference>
<name>A0A0G4FNQ2_VITBC</name>
<dbReference type="InterPro" id="IPR031121">
    <property type="entry name" value="RIK/BLOM7"/>
</dbReference>
<reference evidence="3 4" key="1">
    <citation type="submission" date="2014-11" db="EMBL/GenBank/DDBJ databases">
        <authorList>
            <person name="Zhu J."/>
            <person name="Qi W."/>
            <person name="Song R."/>
        </authorList>
    </citation>
    <scope>NUCLEOTIDE SEQUENCE [LARGE SCALE GENOMIC DNA]</scope>
</reference>
<dbReference type="Pfam" id="PF22675">
    <property type="entry name" value="KH-I_KHDC4-BBP"/>
    <property type="match status" value="1"/>
</dbReference>
<dbReference type="Gene3D" id="3.30.1370.10">
    <property type="entry name" value="K Homology domain, type 1"/>
    <property type="match status" value="1"/>
</dbReference>
<dbReference type="GO" id="GO:0003723">
    <property type="term" value="F:RNA binding"/>
    <property type="evidence" value="ECO:0007669"/>
    <property type="project" value="InterPro"/>
</dbReference>
<sequence>MADSRPPGGVLRPPNVQVAGDESEELLPLHTPTCLYDDQDTSGPWGDDPHDDNEWYEDESTAEHHLELIRLIPQLAAYTQTHPQYANRAVVLYVSGESIDCVEVTEGDIRKVSLHYGPICAVERIAPHCYVIVYETESAASCANDGFNERIEHSLPAIDMHCHLLSKLTSPPPPPPPPHTEDTAHSQQQQEQQQVPLLPTPNVPAYPLTSSHPIYGAQQQQQQHFGGPGPTSPTNLGSPSSYAHHPGSRVSGPPHPQPHPHGHPHAPHLHRRGGKEWIPVPRSVAREADGYPVLNLAKEHEFPSPALRKYTARFEVGIENEREFTVARRIIGNKGSHMRAVWEMTKAKLRLRGRGSGYYEGSQQTECPEPLHLCISCRTYDGYVLAMRMVADLLLRIHDDYREWCAIQGRPVPNLQLRYREHPLDRRSSNINASKKADNNRERQPHAPAPSVSVSVTSPSGASASPWCNPDHFGGLMSSYLQRGESTEGGEATRPYTHHNEIGFPLHMHSTDDRTPYNRR</sequence>
<feature type="region of interest" description="Disordered" evidence="1">
    <location>
        <begin position="421"/>
        <end position="463"/>
    </location>
</feature>
<protein>
    <recommendedName>
        <fullName evidence="2">KHDC4/BBP-like KH-domain type I domain-containing protein</fullName>
    </recommendedName>
</protein>
<feature type="compositionally biased region" description="Polar residues" evidence="1">
    <location>
        <begin position="232"/>
        <end position="241"/>
    </location>
</feature>
<dbReference type="InterPro" id="IPR036612">
    <property type="entry name" value="KH_dom_type_1_sf"/>
</dbReference>
<dbReference type="InParanoid" id="A0A0G4FNQ2"/>
<proteinExistence type="predicted"/>
<dbReference type="Proteomes" id="UP000041254">
    <property type="component" value="Unassembled WGS sequence"/>
</dbReference>
<evidence type="ECO:0000256" key="1">
    <source>
        <dbReference type="SAM" id="MobiDB-lite"/>
    </source>
</evidence>
<accession>A0A0G4FNQ2</accession>
<feature type="region of interest" description="Disordered" evidence="1">
    <location>
        <begin position="483"/>
        <end position="520"/>
    </location>
</feature>
<evidence type="ECO:0000259" key="2">
    <source>
        <dbReference type="Pfam" id="PF22675"/>
    </source>
</evidence>
<keyword evidence="4" id="KW-1185">Reference proteome</keyword>
<dbReference type="EMBL" id="CDMY01000468">
    <property type="protein sequence ID" value="CEM15702.1"/>
    <property type="molecule type" value="Genomic_DNA"/>
</dbReference>
<feature type="compositionally biased region" description="Basic residues" evidence="1">
    <location>
        <begin position="258"/>
        <end position="273"/>
    </location>
</feature>
<feature type="compositionally biased region" description="Basic and acidic residues" evidence="1">
    <location>
        <begin position="509"/>
        <end position="520"/>
    </location>
</feature>
<organism evidence="3 4">
    <name type="scientific">Vitrella brassicaformis (strain CCMP3155)</name>
    <dbReference type="NCBI Taxonomy" id="1169540"/>
    <lineage>
        <taxon>Eukaryota</taxon>
        <taxon>Sar</taxon>
        <taxon>Alveolata</taxon>
        <taxon>Colpodellida</taxon>
        <taxon>Vitrellaceae</taxon>
        <taxon>Vitrella</taxon>
    </lineage>
</organism>
<dbReference type="PANTHER" id="PTHR15744:SF0">
    <property type="entry name" value="KH HOMOLOGY DOMAIN-CONTAINING PROTEIN 4"/>
    <property type="match status" value="1"/>
</dbReference>
<feature type="region of interest" description="Disordered" evidence="1">
    <location>
        <begin position="165"/>
        <end position="273"/>
    </location>
</feature>
<dbReference type="InterPro" id="IPR047889">
    <property type="entry name" value="KHDC4_KH-I_second"/>
</dbReference>